<proteinExistence type="predicted"/>
<dbReference type="EMBL" id="CP162511">
    <property type="protein sequence ID" value="XDI05951.1"/>
    <property type="molecule type" value="Genomic_DNA"/>
</dbReference>
<dbReference type="NCBIfam" id="TIGR03704">
    <property type="entry name" value="PrmC_rel_meth"/>
    <property type="match status" value="1"/>
</dbReference>
<dbReference type="Gene3D" id="3.40.50.150">
    <property type="entry name" value="Vaccinia Virus protein VP39"/>
    <property type="match status" value="1"/>
</dbReference>
<dbReference type="AlphaFoldDB" id="A0AB39BHS6"/>
<organism evidence="2">
    <name type="scientific">Herbiconiux sp. A18JL235</name>
    <dbReference type="NCBI Taxonomy" id="3152363"/>
    <lineage>
        <taxon>Bacteria</taxon>
        <taxon>Bacillati</taxon>
        <taxon>Actinomycetota</taxon>
        <taxon>Actinomycetes</taxon>
        <taxon>Micrococcales</taxon>
        <taxon>Microbacteriaceae</taxon>
        <taxon>Herbiconiux</taxon>
    </lineage>
</organism>
<gene>
    <name evidence="2" type="ORF">ABFY20_02300</name>
</gene>
<dbReference type="Pfam" id="PF13649">
    <property type="entry name" value="Methyltransf_25"/>
    <property type="match status" value="1"/>
</dbReference>
<name>A0AB39BHS6_9MICO</name>
<dbReference type="InterPro" id="IPR041698">
    <property type="entry name" value="Methyltransf_25"/>
</dbReference>
<dbReference type="PANTHER" id="PTHR18895">
    <property type="entry name" value="HEMK METHYLTRANSFERASE"/>
    <property type="match status" value="1"/>
</dbReference>
<evidence type="ECO:0000259" key="1">
    <source>
        <dbReference type="Pfam" id="PF13649"/>
    </source>
</evidence>
<reference evidence="2" key="1">
    <citation type="submission" date="2024-05" db="EMBL/GenBank/DDBJ databases">
        <title>Herbiconiux sp. A18JL235.</title>
        <authorList>
            <person name="Zhang G."/>
        </authorList>
    </citation>
    <scope>NUCLEOTIDE SEQUENCE</scope>
    <source>
        <strain evidence="2">A18JL235</strain>
    </source>
</reference>
<dbReference type="InterPro" id="IPR022446">
    <property type="entry name" value="MeTrfrase_put"/>
</dbReference>
<accession>A0AB39BHS6</accession>
<protein>
    <recommendedName>
        <fullName evidence="1">Methyltransferase domain-containing protein</fullName>
    </recommendedName>
</protein>
<dbReference type="InterPro" id="IPR029063">
    <property type="entry name" value="SAM-dependent_MTases_sf"/>
</dbReference>
<evidence type="ECO:0000313" key="2">
    <source>
        <dbReference type="EMBL" id="XDI05951.1"/>
    </source>
</evidence>
<dbReference type="RefSeq" id="WP_368498340.1">
    <property type="nucleotide sequence ID" value="NZ_CP162511.1"/>
</dbReference>
<sequence length="279" mass="29432">MKNEAALFVGAVEALRVAGCVFAEEEARLLIAAAGSERELDGLVARRAAGEPLEPLLGWVEFCGRRIAIDPGVFVPRRRTELLAERTVAEAERVRAERASRLRPGTDGRTTGAAGVVVLELCCGAGAVAAVVEAAGGFEVVAADVDPAAVANARTNLADAASVFEGDLYDALPERLRGRLDVIAANAPYVPTQAIATMPPEARDHEKRVALDGGTDGLDVQRRVIAEAPRWLTASGTLLIESSERQAPSTAALMTASGFDAEIVRDEERDATVVIGRIR</sequence>
<dbReference type="InterPro" id="IPR050320">
    <property type="entry name" value="N5-glutamine_MTase"/>
</dbReference>
<feature type="domain" description="Methyltransferase" evidence="1">
    <location>
        <begin position="118"/>
        <end position="196"/>
    </location>
</feature>
<dbReference type="PANTHER" id="PTHR18895:SF74">
    <property type="entry name" value="MTRF1L RELEASE FACTOR GLUTAMINE METHYLTRANSFERASE"/>
    <property type="match status" value="1"/>
</dbReference>
<dbReference type="SUPFAM" id="SSF53335">
    <property type="entry name" value="S-adenosyl-L-methionine-dependent methyltransferases"/>
    <property type="match status" value="1"/>
</dbReference>